<name>A0A0D3BK54_BRAOL</name>
<dbReference type="eggNOG" id="KOG1598">
    <property type="taxonomic scope" value="Eukaryota"/>
</dbReference>
<dbReference type="InterPro" id="IPR053340">
    <property type="entry name" value="PTF2"/>
</dbReference>
<dbReference type="InterPro" id="IPR036915">
    <property type="entry name" value="Cyclin-like_sf"/>
</dbReference>
<dbReference type="HOGENOM" id="CLU_039109_0_0_1"/>
<evidence type="ECO:0000313" key="2">
    <source>
        <dbReference type="Proteomes" id="UP000032141"/>
    </source>
</evidence>
<dbReference type="EnsemblPlants" id="Bo3g155570.1">
    <property type="protein sequence ID" value="Bo3g155570.1"/>
    <property type="gene ID" value="Bo3g155570"/>
</dbReference>
<dbReference type="SUPFAM" id="SSF47954">
    <property type="entry name" value="Cyclin-like"/>
    <property type="match status" value="1"/>
</dbReference>
<dbReference type="Gramene" id="Bo3g155570.1">
    <property type="protein sequence ID" value="Bo3g155570.1"/>
    <property type="gene ID" value="Bo3g155570"/>
</dbReference>
<proteinExistence type="predicted"/>
<protein>
    <recommendedName>
        <fullName evidence="3">TFIIB-type domain-containing protein</fullName>
    </recommendedName>
</protein>
<evidence type="ECO:0008006" key="3">
    <source>
        <dbReference type="Google" id="ProtNLM"/>
    </source>
</evidence>
<accession>A0A0D3BK54</accession>
<dbReference type="PANTHER" id="PTHR48428:SF1">
    <property type="entry name" value="PLANT-SPECIFIC TFIIB-RELATED PROTEIN PTF2"/>
    <property type="match status" value="1"/>
</dbReference>
<dbReference type="PANTHER" id="PTHR48428">
    <property type="entry name" value="PLANT-SPECIFIC TFIIB-RELATED PROTEIN PTF2"/>
    <property type="match status" value="1"/>
</dbReference>
<organism evidence="1 2">
    <name type="scientific">Brassica oleracea var. oleracea</name>
    <dbReference type="NCBI Taxonomy" id="109376"/>
    <lineage>
        <taxon>Eukaryota</taxon>
        <taxon>Viridiplantae</taxon>
        <taxon>Streptophyta</taxon>
        <taxon>Embryophyta</taxon>
        <taxon>Tracheophyta</taxon>
        <taxon>Spermatophyta</taxon>
        <taxon>Magnoliopsida</taxon>
        <taxon>eudicotyledons</taxon>
        <taxon>Gunneridae</taxon>
        <taxon>Pentapetalae</taxon>
        <taxon>rosids</taxon>
        <taxon>malvids</taxon>
        <taxon>Brassicales</taxon>
        <taxon>Brassicaceae</taxon>
        <taxon>Brassiceae</taxon>
        <taxon>Brassica</taxon>
    </lineage>
</organism>
<sequence length="591" mass="67891">MRCNKCNGSNFQREEDTGNSFCCGCGTLQEYDNYEAQLGSIRGPQGTYIRVGTIGTGSVIAYKEKKIFDASNLIENITQRLQLISYKDEEIKRMINKITDGEFGQGEWFLVLISACCYVVVRREGKGVLSMGEVSEEVGVDLHQLGSIVKRVVEYLGFQLEEYDLVGLFVKTVNDSSRLRGVDVKKKERLKVADLAKDCKVSLVTCKTRYKELSEKLVKVCWRAKSMRKRRDESVRSDGVCLKEIVRDCLNKEAKYSYDDDDDDDDGGVRRSGFEMVSSEDWWKGRSKMSQRLTLKVVLEKDVGLDDLPPSYIKGCALVERRREKIKAAKLRINAIQHPCDKISESELCLEIEHMKKKRKIRSEINQEDLVIETLLLHNVSDEEIEKRYAGEVGLPWARDVIVKNVVRHSGVLFGLMEAKSMRKRRDESVRSDGVCLKEIVRDCLNKEAKYSYDDDDDDDDGGVRRSGFEMVSSEDWWKGRSKMSQRLTLKVVLEKDVGLDDLPPSYIKGCALVERRREKIKAAKLRINAIQHPCDKISESELCLEIEHMKKKRKIRSEINQEDLVIETLLLHNVSDEEIEKRYYKALLEL</sequence>
<reference evidence="1 2" key="1">
    <citation type="journal article" date="2014" name="Genome Biol.">
        <title>Transcriptome and methylome profiling reveals relics of genome dominance in the mesopolyploid Brassica oleracea.</title>
        <authorList>
            <person name="Parkin I.A."/>
            <person name="Koh C."/>
            <person name="Tang H."/>
            <person name="Robinson S.J."/>
            <person name="Kagale S."/>
            <person name="Clarke W.E."/>
            <person name="Town C.D."/>
            <person name="Nixon J."/>
            <person name="Krishnakumar V."/>
            <person name="Bidwell S.L."/>
            <person name="Denoeud F."/>
            <person name="Belcram H."/>
            <person name="Links M.G."/>
            <person name="Just J."/>
            <person name="Clarke C."/>
            <person name="Bender T."/>
            <person name="Huebert T."/>
            <person name="Mason A.S."/>
            <person name="Pires J.C."/>
            <person name="Barker G."/>
            <person name="Moore J."/>
            <person name="Walley P.G."/>
            <person name="Manoli S."/>
            <person name="Batley J."/>
            <person name="Edwards D."/>
            <person name="Nelson M.N."/>
            <person name="Wang X."/>
            <person name="Paterson A.H."/>
            <person name="King G."/>
            <person name="Bancroft I."/>
            <person name="Chalhoub B."/>
            <person name="Sharpe A.G."/>
        </authorList>
    </citation>
    <scope>NUCLEOTIDE SEQUENCE</scope>
    <source>
        <strain evidence="1 2">cv. TO1000</strain>
    </source>
</reference>
<dbReference type="Gene3D" id="1.10.472.170">
    <property type="match status" value="1"/>
</dbReference>
<dbReference type="Proteomes" id="UP000032141">
    <property type="component" value="Chromosome C3"/>
</dbReference>
<evidence type="ECO:0000313" key="1">
    <source>
        <dbReference type="EnsemblPlants" id="Bo3g155570.1"/>
    </source>
</evidence>
<dbReference type="STRING" id="109376.A0A0D3BK54"/>
<reference evidence="1" key="2">
    <citation type="submission" date="2015-03" db="UniProtKB">
        <authorList>
            <consortium name="EnsemblPlants"/>
        </authorList>
    </citation>
    <scope>IDENTIFICATION</scope>
</reference>
<dbReference type="AlphaFoldDB" id="A0A0D3BK54"/>
<keyword evidence="2" id="KW-1185">Reference proteome</keyword>